<dbReference type="EMBL" id="JBDLNV010000002">
    <property type="protein sequence ID" value="MFM1723187.1"/>
    <property type="molecule type" value="Genomic_DNA"/>
</dbReference>
<dbReference type="RefSeq" id="WP_420163736.1">
    <property type="nucleotide sequence ID" value="NZ_JBDLNV010000002.1"/>
</dbReference>
<dbReference type="PANTHER" id="PTHR34135">
    <property type="entry name" value="LYSOZYME"/>
    <property type="match status" value="1"/>
</dbReference>
<dbReference type="Proteomes" id="UP001629745">
    <property type="component" value="Unassembled WGS sequence"/>
</dbReference>
<dbReference type="SUPFAM" id="SSF51445">
    <property type="entry name" value="(Trans)glycosidases"/>
    <property type="match status" value="1"/>
</dbReference>
<dbReference type="InterPro" id="IPR018077">
    <property type="entry name" value="Glyco_hydro_fam25_subgr"/>
</dbReference>
<evidence type="ECO:0000313" key="5">
    <source>
        <dbReference type="EMBL" id="MFM1723187.1"/>
    </source>
</evidence>
<reference evidence="5 6" key="1">
    <citation type="submission" date="2023-11" db="EMBL/GenBank/DDBJ databases">
        <authorList>
            <person name="Val-Calvo J."/>
            <person name="Scortti M."/>
            <person name="Vazquez-Boland J."/>
        </authorList>
    </citation>
    <scope>NUCLEOTIDE SEQUENCE [LARGE SCALE GENOMIC DNA]</scope>
    <source>
        <strain evidence="5 6">PAM 2766</strain>
    </source>
</reference>
<keyword evidence="4" id="KW-0732">Signal</keyword>
<gene>
    <name evidence="5" type="ORF">ABEU20_001748</name>
</gene>
<dbReference type="CDD" id="cd00599">
    <property type="entry name" value="GH25_muramidase"/>
    <property type="match status" value="1"/>
</dbReference>
<dbReference type="Pfam" id="PF01183">
    <property type="entry name" value="Glyco_hydro_25"/>
    <property type="match status" value="1"/>
</dbReference>
<comment type="caution">
    <text evidence="5">The sequence shown here is derived from an EMBL/GenBank/DDBJ whole genome shotgun (WGS) entry which is preliminary data.</text>
</comment>
<organism evidence="5 6">
    <name type="scientific">Rhodococcus parequi</name>
    <dbReference type="NCBI Taxonomy" id="3137122"/>
    <lineage>
        <taxon>Bacteria</taxon>
        <taxon>Bacillati</taxon>
        <taxon>Actinomycetota</taxon>
        <taxon>Actinomycetes</taxon>
        <taxon>Mycobacteriales</taxon>
        <taxon>Nocardiaceae</taxon>
        <taxon>Rhodococcus</taxon>
    </lineage>
</organism>
<dbReference type="SMART" id="SM00641">
    <property type="entry name" value="Glyco_25"/>
    <property type="match status" value="1"/>
</dbReference>
<comment type="similarity">
    <text evidence="1">Belongs to the glycosyl hydrolase 25 family.</text>
</comment>
<evidence type="ECO:0000256" key="3">
    <source>
        <dbReference type="ARBA" id="ARBA00023295"/>
    </source>
</evidence>
<dbReference type="Gene3D" id="3.20.20.80">
    <property type="entry name" value="Glycosidases"/>
    <property type="match status" value="1"/>
</dbReference>
<name>A0ABW9FCA8_9NOCA</name>
<feature type="chain" id="PRO_5046363615" evidence="4">
    <location>
        <begin position="32"/>
        <end position="244"/>
    </location>
</feature>
<dbReference type="PANTHER" id="PTHR34135:SF2">
    <property type="entry name" value="LYSOZYME"/>
    <property type="match status" value="1"/>
</dbReference>
<dbReference type="InterPro" id="IPR002053">
    <property type="entry name" value="Glyco_hydro_25"/>
</dbReference>
<accession>A0ABW9FCA8</accession>
<keyword evidence="3" id="KW-0326">Glycosidase</keyword>
<dbReference type="GO" id="GO:0016787">
    <property type="term" value="F:hydrolase activity"/>
    <property type="evidence" value="ECO:0007669"/>
    <property type="project" value="UniProtKB-KW"/>
</dbReference>
<proteinExistence type="inferred from homology"/>
<dbReference type="PROSITE" id="PS51318">
    <property type="entry name" value="TAT"/>
    <property type="match status" value="1"/>
</dbReference>
<evidence type="ECO:0000256" key="1">
    <source>
        <dbReference type="ARBA" id="ARBA00010646"/>
    </source>
</evidence>
<dbReference type="InterPro" id="IPR006311">
    <property type="entry name" value="TAT_signal"/>
</dbReference>
<dbReference type="InterPro" id="IPR017853">
    <property type="entry name" value="GH"/>
</dbReference>
<protein>
    <submittedName>
        <fullName evidence="5">Glycoside hydrolase family 25 protein</fullName>
    </submittedName>
</protein>
<keyword evidence="6" id="KW-1185">Reference proteome</keyword>
<dbReference type="PROSITE" id="PS51904">
    <property type="entry name" value="GLYCOSYL_HYDROL_F25_2"/>
    <property type="match status" value="1"/>
</dbReference>
<evidence type="ECO:0000256" key="4">
    <source>
        <dbReference type="SAM" id="SignalP"/>
    </source>
</evidence>
<evidence type="ECO:0000256" key="2">
    <source>
        <dbReference type="ARBA" id="ARBA00022801"/>
    </source>
</evidence>
<feature type="signal peptide" evidence="4">
    <location>
        <begin position="1"/>
        <end position="31"/>
    </location>
</feature>
<sequence>MPRNRRRSLSRAAVLAIAGAVTLAAPAVAVAAPQGVDVASWQHPNGAPINWGAVRGAGYEFGLVKATEGLFYTNPYFAQDSIAMRIAGVARGAYHYADPSASPEAQAAFFAANALAVNQIGGLPPVLDLESTGGLAAPQLIDWTRRYLNAVQALTGRQPIIYTYPNFWRTAMANTSEFSNYPLWIADYNGGNYPGALPGGWKNWAFWQYTDSGRIPGVNAAIDLNVYSGAMGDLNMYARNFFGS</sequence>
<keyword evidence="2 5" id="KW-0378">Hydrolase</keyword>
<evidence type="ECO:0000313" key="6">
    <source>
        <dbReference type="Proteomes" id="UP001629745"/>
    </source>
</evidence>